<protein>
    <recommendedName>
        <fullName evidence="4">F-box domain-containing protein</fullName>
    </recommendedName>
</protein>
<accession>A0AAW0BRI2</accession>
<proteinExistence type="predicted"/>
<name>A0AAW0BRI2_9AGAR</name>
<organism evidence="2 3">
    <name type="scientific">Paramarasmius palmivorus</name>
    <dbReference type="NCBI Taxonomy" id="297713"/>
    <lineage>
        <taxon>Eukaryota</taxon>
        <taxon>Fungi</taxon>
        <taxon>Dikarya</taxon>
        <taxon>Basidiomycota</taxon>
        <taxon>Agaricomycotina</taxon>
        <taxon>Agaricomycetes</taxon>
        <taxon>Agaricomycetidae</taxon>
        <taxon>Agaricales</taxon>
        <taxon>Marasmiineae</taxon>
        <taxon>Marasmiaceae</taxon>
        <taxon>Paramarasmius</taxon>
    </lineage>
</organism>
<gene>
    <name evidence="2" type="ORF">VNI00_014684</name>
</gene>
<dbReference type="EMBL" id="JAYKXP010000084">
    <property type="protein sequence ID" value="KAK7029430.1"/>
    <property type="molecule type" value="Genomic_DNA"/>
</dbReference>
<evidence type="ECO:0000256" key="1">
    <source>
        <dbReference type="SAM" id="Coils"/>
    </source>
</evidence>
<feature type="coiled-coil region" evidence="1">
    <location>
        <begin position="55"/>
        <end position="96"/>
    </location>
</feature>
<dbReference type="Proteomes" id="UP001383192">
    <property type="component" value="Unassembled WGS sequence"/>
</dbReference>
<dbReference type="InterPro" id="IPR032675">
    <property type="entry name" value="LRR_dom_sf"/>
</dbReference>
<evidence type="ECO:0000313" key="3">
    <source>
        <dbReference type="Proteomes" id="UP001383192"/>
    </source>
</evidence>
<dbReference type="SUPFAM" id="SSF52047">
    <property type="entry name" value="RNI-like"/>
    <property type="match status" value="1"/>
</dbReference>
<evidence type="ECO:0000313" key="2">
    <source>
        <dbReference type="EMBL" id="KAK7029430.1"/>
    </source>
</evidence>
<keyword evidence="3" id="KW-1185">Reference proteome</keyword>
<keyword evidence="1" id="KW-0175">Coiled coil</keyword>
<evidence type="ECO:0008006" key="4">
    <source>
        <dbReference type="Google" id="ProtNLM"/>
    </source>
</evidence>
<dbReference type="Gene3D" id="3.80.10.10">
    <property type="entry name" value="Ribonuclease Inhibitor"/>
    <property type="match status" value="1"/>
</dbReference>
<dbReference type="AlphaFoldDB" id="A0AAW0BRI2"/>
<reference evidence="2 3" key="1">
    <citation type="submission" date="2024-01" db="EMBL/GenBank/DDBJ databases">
        <title>A draft genome for a cacao thread blight-causing isolate of Paramarasmius palmivorus.</title>
        <authorList>
            <person name="Baruah I.K."/>
            <person name="Bukari Y."/>
            <person name="Amoako-Attah I."/>
            <person name="Meinhardt L.W."/>
            <person name="Bailey B.A."/>
            <person name="Cohen S.P."/>
        </authorList>
    </citation>
    <scope>NUCLEOTIDE SEQUENCE [LARGE SCALE GENOMIC DNA]</scope>
    <source>
        <strain evidence="2 3">GH-12</strain>
    </source>
</reference>
<comment type="caution">
    <text evidence="2">The sequence shown here is derived from an EMBL/GenBank/DDBJ whole genome shotgun (WGS) entry which is preliminary data.</text>
</comment>
<sequence length="606" mass="68126">MNSCVKIEIETFASLAHSLEGSCGVIKDGLFDPENENFRSGAPPDSEIPQHLAVIEEIAGDVKRYDSELDRLRKVVWELESKRNTLQKRLDEHRNLVSVMRRLPVELWDTIFRLVVSSWPDHRKKPTNHSLHVHYQHAVELNQPGEVLAPPMVLSQVSASWRRIVQSSPHLWATVSVDIYGLGKDIIPLLEIYSKRSANHPLTIEVIDSKWEAEDGFGQRLLVMIEEDGYDPEEVGRDVFLSLADMMPRCEALSLDLPLGLFDEERVPQLSFPFLQSFTCDSTVSPGWLLRAIRQAPQLIDFHGTNQIDRLSTMLPVEQLKSIHLNAFGLDQILSILASCTRLETLEIAETTRDDLHGASVALPFVREFIAHVYEYRPQSTSALLSSLTMPSLSTLKVVTDFPYCLSAEKFPWQPIMDFVNRSTSSLVSLSLSFPGVTLVGGIPSLAHLIRQSPELTTFKLDLGDLPYSASGAEFHSSLSELWARLTVPPSITSSNEVIAPKLKKFHLVITEFREPLSETEFYQELISFAASRSEQSLMTSGMVDIVSPLNELKLETCSSSEILKMQPVIYSATSNEDQVRGLWKQVRELTAGGMACTIEQWGWKR</sequence>